<gene>
    <name evidence="1" type="ORF">A2456_02285</name>
</gene>
<organism evidence="1 2">
    <name type="scientific">Candidatus Nomurabacteria bacterium RIFOXYC2_FULL_36_19</name>
    <dbReference type="NCBI Taxonomy" id="1801806"/>
    <lineage>
        <taxon>Bacteria</taxon>
        <taxon>Candidatus Nomuraibacteriota</taxon>
    </lineage>
</organism>
<comment type="caution">
    <text evidence="1">The sequence shown here is derived from an EMBL/GenBank/DDBJ whole genome shotgun (WGS) entry which is preliminary data.</text>
</comment>
<dbReference type="AlphaFoldDB" id="A0A1F6YWS9"/>
<dbReference type="EMBL" id="MFWE01000002">
    <property type="protein sequence ID" value="OGJ10832.1"/>
    <property type="molecule type" value="Genomic_DNA"/>
</dbReference>
<proteinExistence type="predicted"/>
<evidence type="ECO:0000313" key="1">
    <source>
        <dbReference type="EMBL" id="OGJ10832.1"/>
    </source>
</evidence>
<protein>
    <submittedName>
        <fullName evidence="1">Uncharacterized protein</fullName>
    </submittedName>
</protein>
<reference evidence="1 2" key="1">
    <citation type="journal article" date="2016" name="Nat. Commun.">
        <title>Thousands of microbial genomes shed light on interconnected biogeochemical processes in an aquifer system.</title>
        <authorList>
            <person name="Anantharaman K."/>
            <person name="Brown C.T."/>
            <person name="Hug L.A."/>
            <person name="Sharon I."/>
            <person name="Castelle C.J."/>
            <person name="Probst A.J."/>
            <person name="Thomas B.C."/>
            <person name="Singh A."/>
            <person name="Wilkins M.J."/>
            <person name="Karaoz U."/>
            <person name="Brodie E.L."/>
            <person name="Williams K.H."/>
            <person name="Hubbard S.S."/>
            <person name="Banfield J.F."/>
        </authorList>
    </citation>
    <scope>NUCLEOTIDE SEQUENCE [LARGE SCALE GENOMIC DNA]</scope>
</reference>
<evidence type="ECO:0000313" key="2">
    <source>
        <dbReference type="Proteomes" id="UP000178975"/>
    </source>
</evidence>
<sequence length="152" mass="17816">MEEKTMVDERTERDKQSLIEVLKELPIIQIACKKSGISRATYYRWRKEDKYFSQQCDNALKQGNEYINDMSESQLVSLIREKSWPAISFWLRKCNPKFKDKIEITGEINSPRNELTPEQQAIVTEALRLASLNVDEGTEEIKNNEDNQNNEK</sequence>
<dbReference type="Gene3D" id="1.10.10.60">
    <property type="entry name" value="Homeodomain-like"/>
    <property type="match status" value="1"/>
</dbReference>
<accession>A0A1F6YWS9</accession>
<dbReference type="Proteomes" id="UP000178975">
    <property type="component" value="Unassembled WGS sequence"/>
</dbReference>
<name>A0A1F6YWS9_9BACT</name>